<dbReference type="SUPFAM" id="SSF54909">
    <property type="entry name" value="Dimeric alpha+beta barrel"/>
    <property type="match status" value="1"/>
</dbReference>
<evidence type="ECO:0000259" key="1">
    <source>
        <dbReference type="PROSITE" id="PS51725"/>
    </source>
</evidence>
<evidence type="ECO:0000313" key="3">
    <source>
        <dbReference type="Proteomes" id="UP000321805"/>
    </source>
</evidence>
<dbReference type="KEGG" id="bsol:FSW04_10650"/>
<dbReference type="EMBL" id="CP042430">
    <property type="protein sequence ID" value="QEC47981.1"/>
    <property type="molecule type" value="Genomic_DNA"/>
</dbReference>
<sequence length="97" mass="11076">MAYVVTAKWTAKPGEEDAVAQAIRQLIGPSQAEPAMLHYQAHRDPEDPRVFFFYEQYTDQAGYEAHAASEHFQAHGFGDAIPRLESRERAFYETWDG</sequence>
<evidence type="ECO:0000313" key="2">
    <source>
        <dbReference type="EMBL" id="QEC47981.1"/>
    </source>
</evidence>
<dbReference type="AlphaFoldDB" id="A0A5B8U4W3"/>
<feature type="domain" description="ABM" evidence="1">
    <location>
        <begin position="3"/>
        <end position="91"/>
    </location>
</feature>
<dbReference type="Pfam" id="PF03992">
    <property type="entry name" value="ABM"/>
    <property type="match status" value="1"/>
</dbReference>
<reference evidence="2 3" key="1">
    <citation type="journal article" date="2018" name="J. Microbiol.">
        <title>Baekduia soli gen. nov., sp. nov., a novel bacterium isolated from the soil of Baekdu Mountain and proposal of a novel family name, Baekduiaceae fam. nov.</title>
        <authorList>
            <person name="An D.S."/>
            <person name="Siddiqi M.Z."/>
            <person name="Kim K.H."/>
            <person name="Yu H.S."/>
            <person name="Im W.T."/>
        </authorList>
    </citation>
    <scope>NUCLEOTIDE SEQUENCE [LARGE SCALE GENOMIC DNA]</scope>
    <source>
        <strain evidence="2 3">BR7-21</strain>
    </source>
</reference>
<keyword evidence="3" id="KW-1185">Reference proteome</keyword>
<dbReference type="OrthoDB" id="3695636at2"/>
<keyword evidence="2" id="KW-0503">Monooxygenase</keyword>
<dbReference type="Gene3D" id="3.30.70.100">
    <property type="match status" value="1"/>
</dbReference>
<dbReference type="Proteomes" id="UP000321805">
    <property type="component" value="Chromosome"/>
</dbReference>
<dbReference type="GO" id="GO:0005829">
    <property type="term" value="C:cytosol"/>
    <property type="evidence" value="ECO:0007669"/>
    <property type="project" value="TreeGrafter"/>
</dbReference>
<dbReference type="InterPro" id="IPR007138">
    <property type="entry name" value="ABM_dom"/>
</dbReference>
<organism evidence="2 3">
    <name type="scientific">Baekduia soli</name>
    <dbReference type="NCBI Taxonomy" id="496014"/>
    <lineage>
        <taxon>Bacteria</taxon>
        <taxon>Bacillati</taxon>
        <taxon>Actinomycetota</taxon>
        <taxon>Thermoleophilia</taxon>
        <taxon>Solirubrobacterales</taxon>
        <taxon>Baekduiaceae</taxon>
        <taxon>Baekduia</taxon>
    </lineage>
</organism>
<gene>
    <name evidence="2" type="ORF">FSW04_10650</name>
</gene>
<accession>A0A5B8U4W3</accession>
<dbReference type="GO" id="GO:0004497">
    <property type="term" value="F:monooxygenase activity"/>
    <property type="evidence" value="ECO:0007669"/>
    <property type="project" value="UniProtKB-KW"/>
</dbReference>
<keyword evidence="2" id="KW-0560">Oxidoreductase</keyword>
<dbReference type="InterPro" id="IPR050744">
    <property type="entry name" value="AI-2_Isomerase_LsrG"/>
</dbReference>
<proteinExistence type="predicted"/>
<dbReference type="InterPro" id="IPR011008">
    <property type="entry name" value="Dimeric_a/b-barrel"/>
</dbReference>
<name>A0A5B8U4W3_9ACTN</name>
<dbReference type="PANTHER" id="PTHR33336">
    <property type="entry name" value="QUINOL MONOOXYGENASE YGIN-RELATED"/>
    <property type="match status" value="1"/>
</dbReference>
<dbReference type="RefSeq" id="WP_146919049.1">
    <property type="nucleotide sequence ID" value="NZ_CP042430.1"/>
</dbReference>
<dbReference type="PANTHER" id="PTHR33336:SF3">
    <property type="entry name" value="ABM DOMAIN-CONTAINING PROTEIN"/>
    <property type="match status" value="1"/>
</dbReference>
<protein>
    <submittedName>
        <fullName evidence="2">Antibiotic biosynthesis monooxygenase</fullName>
    </submittedName>
</protein>
<dbReference type="PROSITE" id="PS51725">
    <property type="entry name" value="ABM"/>
    <property type="match status" value="1"/>
</dbReference>